<keyword evidence="7" id="KW-0007">Acetylation</keyword>
<dbReference type="InterPro" id="IPR034085">
    <property type="entry name" value="TOG"/>
</dbReference>
<evidence type="ECO:0000256" key="6">
    <source>
        <dbReference type="ARBA" id="ARBA00022927"/>
    </source>
</evidence>
<evidence type="ECO:0000256" key="3">
    <source>
        <dbReference type="ARBA" id="ARBA00022448"/>
    </source>
</evidence>
<dbReference type="Pfam" id="PF13513">
    <property type="entry name" value="HEAT_EZ"/>
    <property type="match status" value="1"/>
</dbReference>
<dbReference type="SMART" id="SM00913">
    <property type="entry name" value="IBN_N"/>
    <property type="match status" value="1"/>
</dbReference>
<dbReference type="PANTHER" id="PTHR10527">
    <property type="entry name" value="IMPORTIN BETA"/>
    <property type="match status" value="1"/>
</dbReference>
<keyword evidence="8" id="KW-0539">Nucleus</keyword>
<proteinExistence type="predicted"/>
<evidence type="ECO:0000313" key="13">
    <source>
        <dbReference type="Proteomes" id="UP000698800"/>
    </source>
</evidence>
<evidence type="ECO:0000256" key="5">
    <source>
        <dbReference type="ARBA" id="ARBA00022737"/>
    </source>
</evidence>
<accession>A0A9P8I5N5</accession>
<dbReference type="InterPro" id="IPR011989">
    <property type="entry name" value="ARM-like"/>
</dbReference>
<dbReference type="Gene3D" id="1.25.10.10">
    <property type="entry name" value="Leucine-rich Repeat Variant"/>
    <property type="match status" value="2"/>
</dbReference>
<feature type="compositionally biased region" description="Basic and acidic residues" evidence="10">
    <location>
        <begin position="660"/>
        <end position="672"/>
    </location>
</feature>
<evidence type="ECO:0000313" key="12">
    <source>
        <dbReference type="EMBL" id="KAH0536924.1"/>
    </source>
</evidence>
<protein>
    <recommendedName>
        <fullName evidence="11">Importin N-terminal domain-containing protein</fullName>
    </recommendedName>
</protein>
<dbReference type="InterPro" id="IPR001494">
    <property type="entry name" value="Importin-beta_N"/>
</dbReference>
<keyword evidence="5" id="KW-0677">Repeat</keyword>
<dbReference type="Proteomes" id="UP000698800">
    <property type="component" value="Unassembled WGS sequence"/>
</dbReference>
<evidence type="ECO:0000256" key="2">
    <source>
        <dbReference type="ARBA" id="ARBA00004496"/>
    </source>
</evidence>
<evidence type="ECO:0000256" key="9">
    <source>
        <dbReference type="PROSITE-ProRule" id="PRU00103"/>
    </source>
</evidence>
<comment type="caution">
    <text evidence="12">The sequence shown here is derived from an EMBL/GenBank/DDBJ whole genome shotgun (WGS) entry which is preliminary data.</text>
</comment>
<dbReference type="InterPro" id="IPR000357">
    <property type="entry name" value="HEAT"/>
</dbReference>
<dbReference type="Pfam" id="PF25574">
    <property type="entry name" value="TPR_IMB1"/>
    <property type="match status" value="1"/>
</dbReference>
<dbReference type="InterPro" id="IPR040122">
    <property type="entry name" value="Importin_beta"/>
</dbReference>
<dbReference type="EMBL" id="JAGHQL010000172">
    <property type="protein sequence ID" value="KAH0536924.1"/>
    <property type="molecule type" value="Genomic_DNA"/>
</dbReference>
<dbReference type="Pfam" id="PF03810">
    <property type="entry name" value="IBN_N"/>
    <property type="match status" value="1"/>
</dbReference>
<dbReference type="InterPro" id="IPR021133">
    <property type="entry name" value="HEAT_type_2"/>
</dbReference>
<evidence type="ECO:0000259" key="11">
    <source>
        <dbReference type="PROSITE" id="PS50166"/>
    </source>
</evidence>
<dbReference type="Pfam" id="PF25780">
    <property type="entry name" value="TPR_IPO5"/>
    <property type="match status" value="1"/>
</dbReference>
<dbReference type="SUPFAM" id="SSF48371">
    <property type="entry name" value="ARM repeat"/>
    <property type="match status" value="2"/>
</dbReference>
<evidence type="ECO:0000256" key="7">
    <source>
        <dbReference type="ARBA" id="ARBA00022990"/>
    </source>
</evidence>
<dbReference type="InterPro" id="IPR057672">
    <property type="entry name" value="TPR_IPO4/5"/>
</dbReference>
<evidence type="ECO:0000256" key="4">
    <source>
        <dbReference type="ARBA" id="ARBA00022490"/>
    </source>
</evidence>
<keyword evidence="3" id="KW-0813">Transport</keyword>
<dbReference type="SMART" id="SM01349">
    <property type="entry name" value="TOG"/>
    <property type="match status" value="1"/>
</dbReference>
<name>A0A9P8I5N5_9PEZI</name>
<evidence type="ECO:0000256" key="1">
    <source>
        <dbReference type="ARBA" id="ARBA00004123"/>
    </source>
</evidence>
<dbReference type="AlphaFoldDB" id="A0A9P8I5N5"/>
<comment type="subcellular location">
    <subcellularLocation>
        <location evidence="2">Cytoplasm</location>
    </subcellularLocation>
    <subcellularLocation>
        <location evidence="1">Nucleus</location>
    </subcellularLocation>
</comment>
<dbReference type="GO" id="GO:0005634">
    <property type="term" value="C:nucleus"/>
    <property type="evidence" value="ECO:0007669"/>
    <property type="project" value="UniProtKB-SubCell"/>
</dbReference>
<dbReference type="Pfam" id="PF02985">
    <property type="entry name" value="HEAT"/>
    <property type="match status" value="1"/>
</dbReference>
<organism evidence="12 13">
    <name type="scientific">Glutinoglossum americanum</name>
    <dbReference type="NCBI Taxonomy" id="1670608"/>
    <lineage>
        <taxon>Eukaryota</taxon>
        <taxon>Fungi</taxon>
        <taxon>Dikarya</taxon>
        <taxon>Ascomycota</taxon>
        <taxon>Pezizomycotina</taxon>
        <taxon>Geoglossomycetes</taxon>
        <taxon>Geoglossales</taxon>
        <taxon>Geoglossaceae</taxon>
        <taxon>Glutinoglossum</taxon>
    </lineage>
</organism>
<dbReference type="InterPro" id="IPR058584">
    <property type="entry name" value="IMB1_TNPO1-like_TPR"/>
</dbReference>
<dbReference type="GO" id="GO:0005737">
    <property type="term" value="C:cytoplasm"/>
    <property type="evidence" value="ECO:0007669"/>
    <property type="project" value="UniProtKB-SubCell"/>
</dbReference>
<reference evidence="12" key="1">
    <citation type="submission" date="2021-03" db="EMBL/GenBank/DDBJ databases">
        <title>Comparative genomics and phylogenomic investigation of the class Geoglossomycetes provide insights into ecological specialization and systematics.</title>
        <authorList>
            <person name="Melie T."/>
            <person name="Pirro S."/>
            <person name="Miller A.N."/>
            <person name="Quandt A."/>
        </authorList>
    </citation>
    <scope>NUCLEOTIDE SEQUENCE</scope>
    <source>
        <strain evidence="12">GBOQ0MN5Z8</strain>
    </source>
</reference>
<sequence length="1116" mass="122496">MDEQHFIRLLENILTPDTERVKAATASLRKNYFSSPLALTLLLQVLTTHDNPQLRQLAAVEARSLVPRHWNSLPAEQKSQIRASLLRSTPNEQTGLVRHSSARVISAIAKIDLVDGEWADLPSLLQSAAMSPNAGAREVGVYILYTLLDTLEEELMGKLSEMFTLFGRTIKDPESVEVRINTLLALGKIATIIVPDEDETALEAFRATLPDMVAVLKEVIQSGDDDRTMLAFEVFQTLLGCESSLLATHFRDLVLFMTELGASRNLSDETRSQALSFLMQSVRYRKLRIQGLRLGEKLTLKALEIATEMKDLHEDDDVVTPSRSALGLLDMLAAGLPPSQVIVPLLKALPLYVDNPNPDYRRAGILALGMCVEGAPDFIATQMKDITPIVLRLLGDPEIRVRQAALHAVARLADDLADALGEEHEAFIPALLKNLDSASVPSSNKAEEEWNLDIIKASCNAIDSFIEGIGKEHAASYLPELVPRFTRLISHPDYKVKAGAAGALGSIAAAAEDAFLPYFEAIISALSQYVTIKDSEEELDLRSAVCDTMGSIASAVGAGPFQQYVQPMMEASEEALHLGHPRLRETSYIFWSTMAKVYEAEFGHFLDGVVKGLFESLQQEESALEVELGQEAKDFLGSEITIAGKKIKISTAGEGPSQGKPKDGQDSKRDSEWDIVDEGVDGDDEDDDDAWDELGAVTAVAAEKEIALDVIGDVLSHTKGKYIPYLEKTVEIVLGLVEHSYEGVRKAAIGALWRAYACLWELCESDQMAKWQPGIPLKVQPTTELVKLGEVVMTATLAIYVDEVDRGTVTDINRNLAATLKLCGPAILTYNNAVHEITTCVLSILRKQHPCQQDMGDQEEVESMQESSEYDWLVVDTAMDVILGLSAALGTTFGELWKIFDKPILKYAGSSEALERSTSVGTIAECVQNMGDAVTPFTASLMKMLLHRLSDEDPETKSNAAFAIGQLCDKSGDANRVVSNYNTILQKLEPLLHTQSHRLSDNAAGCVARMIIAHPENIPIDEVLPPLVQALPLKEDFEENKPIYEMLVKLYGSGYQTDRALTTQLIPVFEKVLSPPQEQLPDETRAQLVELVRYLHKQEPALMAGSEVLMRVVSGS</sequence>
<dbReference type="PROSITE" id="PS50077">
    <property type="entry name" value="HEAT_REPEAT"/>
    <property type="match status" value="1"/>
</dbReference>
<dbReference type="PROSITE" id="PS50166">
    <property type="entry name" value="IMPORTIN_B_NT"/>
    <property type="match status" value="1"/>
</dbReference>
<gene>
    <name evidence="12" type="ORF">FGG08_006226</name>
</gene>
<dbReference type="GO" id="GO:0006606">
    <property type="term" value="P:protein import into nucleus"/>
    <property type="evidence" value="ECO:0007669"/>
    <property type="project" value="InterPro"/>
</dbReference>
<dbReference type="OrthoDB" id="7862313at2759"/>
<feature type="domain" description="Importin N-terminal" evidence="11">
    <location>
        <begin position="24"/>
        <end position="91"/>
    </location>
</feature>
<keyword evidence="6" id="KW-0653">Protein transport</keyword>
<keyword evidence="13" id="KW-1185">Reference proteome</keyword>
<keyword evidence="4" id="KW-0963">Cytoplasm</keyword>
<feature type="region of interest" description="Disordered" evidence="10">
    <location>
        <begin position="651"/>
        <end position="672"/>
    </location>
</feature>
<dbReference type="GO" id="GO:0031267">
    <property type="term" value="F:small GTPase binding"/>
    <property type="evidence" value="ECO:0007669"/>
    <property type="project" value="InterPro"/>
</dbReference>
<evidence type="ECO:0000256" key="10">
    <source>
        <dbReference type="SAM" id="MobiDB-lite"/>
    </source>
</evidence>
<feature type="repeat" description="HEAT" evidence="9">
    <location>
        <begin position="386"/>
        <end position="424"/>
    </location>
</feature>
<dbReference type="InterPro" id="IPR016024">
    <property type="entry name" value="ARM-type_fold"/>
</dbReference>
<evidence type="ECO:0000256" key="8">
    <source>
        <dbReference type="ARBA" id="ARBA00023242"/>
    </source>
</evidence>